<evidence type="ECO:0000313" key="5">
    <source>
        <dbReference type="Proteomes" id="UP001281761"/>
    </source>
</evidence>
<evidence type="ECO:0000256" key="1">
    <source>
        <dbReference type="SAM" id="MobiDB-lite"/>
    </source>
</evidence>
<dbReference type="InterPro" id="IPR001245">
    <property type="entry name" value="Ser-Thr/Tyr_kinase_cat_dom"/>
</dbReference>
<dbReference type="Pfam" id="PF07714">
    <property type="entry name" value="PK_Tyr_Ser-Thr"/>
    <property type="match status" value="1"/>
</dbReference>
<feature type="region of interest" description="Disordered" evidence="1">
    <location>
        <begin position="2266"/>
        <end position="2294"/>
    </location>
</feature>
<feature type="domain" description="Serine-threonine/tyrosine-protein kinase catalytic" evidence="3">
    <location>
        <begin position="2295"/>
        <end position="2391"/>
    </location>
</feature>
<organism evidence="4 5">
    <name type="scientific">Blattamonas nauphoetae</name>
    <dbReference type="NCBI Taxonomy" id="2049346"/>
    <lineage>
        <taxon>Eukaryota</taxon>
        <taxon>Metamonada</taxon>
        <taxon>Preaxostyla</taxon>
        <taxon>Oxymonadida</taxon>
        <taxon>Blattamonas</taxon>
    </lineage>
</organism>
<dbReference type="PANTHER" id="PTHR44329:SF261">
    <property type="entry name" value="ZINC FINGER CONTAINING PROTEIN KINASE-RELATED"/>
    <property type="match status" value="1"/>
</dbReference>
<dbReference type="EMBL" id="JARBJD010000398">
    <property type="protein sequence ID" value="KAK2942586.1"/>
    <property type="molecule type" value="Genomic_DNA"/>
</dbReference>
<dbReference type="Proteomes" id="UP001281761">
    <property type="component" value="Unassembled WGS sequence"/>
</dbReference>
<gene>
    <name evidence="4" type="ORF">BLNAU_22503</name>
</gene>
<evidence type="ECO:0000259" key="3">
    <source>
        <dbReference type="Pfam" id="PF07714"/>
    </source>
</evidence>
<reference evidence="4 5" key="1">
    <citation type="journal article" date="2022" name="bioRxiv">
        <title>Genomics of Preaxostyla Flagellates Illuminates Evolutionary Transitions and the Path Towards Mitochondrial Loss.</title>
        <authorList>
            <person name="Novak L.V.F."/>
            <person name="Treitli S.C."/>
            <person name="Pyrih J."/>
            <person name="Halakuc P."/>
            <person name="Pipaliya S.V."/>
            <person name="Vacek V."/>
            <person name="Brzon O."/>
            <person name="Soukal P."/>
            <person name="Eme L."/>
            <person name="Dacks J.B."/>
            <person name="Karnkowska A."/>
            <person name="Elias M."/>
            <person name="Hampl V."/>
        </authorList>
    </citation>
    <scope>NUCLEOTIDE SEQUENCE [LARGE SCALE GENOMIC DNA]</scope>
    <source>
        <strain evidence="4">NAU3</strain>
        <tissue evidence="4">Gut</tissue>
    </source>
</reference>
<proteinExistence type="predicted"/>
<comment type="caution">
    <text evidence="4">The sequence shown here is derived from an EMBL/GenBank/DDBJ whole genome shotgun (WGS) entry which is preliminary data.</text>
</comment>
<feature type="compositionally biased region" description="Polar residues" evidence="1">
    <location>
        <begin position="107"/>
        <end position="134"/>
    </location>
</feature>
<dbReference type="SUPFAM" id="SSF56112">
    <property type="entry name" value="Protein kinase-like (PK-like)"/>
    <property type="match status" value="1"/>
</dbReference>
<feature type="region of interest" description="Disordered" evidence="1">
    <location>
        <begin position="107"/>
        <end position="138"/>
    </location>
</feature>
<feature type="transmembrane region" description="Helical" evidence="2">
    <location>
        <begin position="2097"/>
        <end position="2120"/>
    </location>
</feature>
<sequence>MMKNLDFGAFEKKKQTKGLDQSSYHELVQVDRMILLSVLLSTLCDISNSPTSLLSLLTTNNETRLETDCHQTNVLRLAEDLVISSSIQIRSEEITLIGNSSRLLFQRDNQPNSEQSSRSPNQASTKAEPNQTPKVESDGHSATAFMFEVLNSTFSVNEVHAIMNSERNGICSVAGSNVRFLSSSITSNGDLSPFMITTSENEGTTLGSTVILADVTHHSMSDHVAPFCCLTHPQHPLVSPRAMKRGDEATSQAECILIVGTGLCLDSQNLIGGTGPLFSFGMTEQGLPLGASGCGLRMETSLVECTLVNMTSSSRMSLGTQLFGSEVRQLVVGSCVGESTNHDSGTGMLSPNLGGNVMCLNTSFSSCIRMGNEDKDFPNKNFTQTSDPGRLNNVTSDVTSVTYTLCTFNTMTVATSGEYGGGAIFMFEAPSSLTVRTCFFHACTATGQKDDGGAIFFKSIWGKGFPVSVTHSSFTQCSAKECAGTLCVIYPKSLLLDNCFIDYSKAAYDGAAIVDSENITISNTAFVDCSSTNRGGALTLFTATTLSISFCQFRGCSSTSHPNGKDIYFGPQSTQIDTSKISSCDTTSATPNVWFNGNSQSSISLVPRTGTTPTVNSVVVTIDNNEATVVVETEQAIKGTLSLLLNGSIVPRLVHVVFGDKQTPSTVGTAVVSSGPRGILPSASYTPHKSSFAADLFPPPTVRTADASLKDWNTTEIVVTGVNFWEENYWMVVEGGGEERNITLTRSDSRTLTGTGLLYPSTAEDRLKWATEYEVITIMSVPGGQQIGEEATLSGTVTFTTPHEVVRLSSASCSLGGDQQKSALVTLKGVKLEEGKAFTVTVQKKVESAANGEDILLSGTLSGASSSTEHTHSVDIFGVSNAPLSFDTTYLITEFRIDGVISALDADVTFIVPTEPARITGASCWLNGKKDMVIVELSGSALSSSSDLSVVMTGTSHSVSSSGGLFNVSSTKCFVKFSIGLNEDESHVVFGGHYDLLSVGSGSSSVIVTPGLVVDVDHPPRIASIVVPEEVTTSTFALSVSGSNLPSGKTYTVALTTDLTFEMSFNSAIAGTSTVKIGGAGQVQYDTSYTIKSIILSEDQKEDEHILFPSTPFKTPLGPTLSSISCDFDSSDPDSVKVSFSTERMPVADFKLAVENVASPSETVELTITSNALSSGLVVVKVYKQTGTLKYGTNYRVLKMWSGSVVVVLSNRLFSTPPEPIRITSASCSLGGDQQKSALVSLKGVKLGGGMEFNMTVQKMVGSAESGEDIVLSGALAGASSSTEHIHSVEIFGISNAPLSFDTKYLITKFVVKDSISTVDADATFFVPAEPSRLISLNTSLQYSTDDKNVTISLSGIGMEGDYNLTLSVNSTSTNNVTLTATFDAAGRGMVTAVLFDLSDSAIVDLLYNTRYEVVDVTKGSNSIWFENDLAFTTIPVPARLVSISLGEYAIGMDFVELSFVSIALPSEETFTLTLESVHSDSTTPHQKVVTLETDGSEELKRHRAELYPFETESETKNGQLEFGTEYKVVTFTLKSTPIHFEDITFTTPIEPPRIEKCTSRMLNAARTELVVSLEGRKLRANLADDEDPTHIKFGKEYTLKTVSVEEGDFLVNDGIIVRVPFPPKVTDVKFSFSNSLHTTCFVVLTGDYLIVGNSLNVTLNDSLSFITTITSETEARSSEQLIGWPTTLKHNTQYTITSIEAVNDADGMTGFDPSISNTTGSLPDDVVIFVDSDSSSDSSLFCGDRTRPCTAIEDGWKIVEGVGISTFSISILHNTTMTEQVKILSDHEVVIESKPTTKPELFVSPSLSSSLLEGEGMVDVCGGRLRVHDVDVVLSDSASVIFIRMVGGHLTIETCSLTSTSPTLSNSADLLCSWSGGAIVLDHTTTTIKSSTFSELSFGAINMEGGSLTVESCTFHDNNPHSSFASLRHNIHCSGEGTVKIGSLNGGDGMETPSAWISSSDCSLTAKEAISRSPFFIPTLSSSSTSKLNKTEKAFILTIKGATLIPCSLILEVFEKMKDGTEGQSKQFPLTLDSTTSFNDSTIELSLPLSSLSSFDASLEWDGRLLFGKDEKSSSFTIQLNAADRRSQAVRDNMKWWLPLVLSLVVILIFIVVIVFVCWRRRRQTKQNTHLDQPQELGPIDEKMEIDYEDRITMETSRVAESTRMDGGSNVWGVDPDLAECLHCGDVFATSFVSKKTTLYEHLHRERKMLANRRQCEIQLARGLDQIARMAAFSKMLQHVTSHRILIGKDGSLNVNLEKPEGHGVVSGVAGKTEGRSDGDGTAGASTGMGGQNGMNEAMRWQAPEEGKAHLSPDLQQVGVFRLGLLLYEIETGSVPFGETDAVNAHRQLEAGMELAMEKVQNKSMAEVITSCLQVDPKLRPSFASVVSTLEGIAPDADDNGLTIVS</sequence>
<dbReference type="PANTHER" id="PTHR44329">
    <property type="entry name" value="SERINE/THREONINE-PROTEIN KINASE TNNI3K-RELATED"/>
    <property type="match status" value="1"/>
</dbReference>
<keyword evidence="2" id="KW-0472">Membrane</keyword>
<dbReference type="InterPro" id="IPR011050">
    <property type="entry name" value="Pectin_lyase_fold/virulence"/>
</dbReference>
<dbReference type="SUPFAM" id="SSF51126">
    <property type="entry name" value="Pectin lyase-like"/>
    <property type="match status" value="1"/>
</dbReference>
<protein>
    <recommendedName>
        <fullName evidence="3">Serine-threonine/tyrosine-protein kinase catalytic domain-containing protein</fullName>
    </recommendedName>
</protein>
<keyword evidence="5" id="KW-1185">Reference proteome</keyword>
<keyword evidence="2" id="KW-1133">Transmembrane helix</keyword>
<keyword evidence="2" id="KW-0812">Transmembrane</keyword>
<evidence type="ECO:0000313" key="4">
    <source>
        <dbReference type="EMBL" id="KAK2942586.1"/>
    </source>
</evidence>
<evidence type="ECO:0000256" key="2">
    <source>
        <dbReference type="SAM" id="Phobius"/>
    </source>
</evidence>
<name>A0ABQ9WSX1_9EUKA</name>
<dbReference type="InterPro" id="IPR051681">
    <property type="entry name" value="Ser/Thr_Kinases-Pseudokinases"/>
</dbReference>
<dbReference type="InterPro" id="IPR011009">
    <property type="entry name" value="Kinase-like_dom_sf"/>
</dbReference>
<accession>A0ABQ9WSX1</accession>
<dbReference type="Gene3D" id="1.10.510.10">
    <property type="entry name" value="Transferase(Phosphotransferase) domain 1"/>
    <property type="match status" value="1"/>
</dbReference>